<evidence type="ECO:0000313" key="3">
    <source>
        <dbReference type="Proteomes" id="UP000265631"/>
    </source>
</evidence>
<evidence type="ECO:0000256" key="1">
    <source>
        <dbReference type="SAM" id="Phobius"/>
    </source>
</evidence>
<comment type="caution">
    <text evidence="2">The sequence shown here is derived from an EMBL/GenBank/DDBJ whole genome shotgun (WGS) entry which is preliminary data.</text>
</comment>
<proteinExistence type="predicted"/>
<dbReference type="AlphaFoldDB" id="A0A395MPU0"/>
<dbReference type="EMBL" id="PXXK01000158">
    <property type="protein sequence ID" value="RFN49830.1"/>
    <property type="molecule type" value="Genomic_DNA"/>
</dbReference>
<sequence>MSIYYLLTHEDQIPNHHTLAMSQNILPYLFGGLAFLLFVCYYNSAVSVNSEANRREAERFEFSEATYEAKVTYLMKQMRWWDYYRGLWVMHFVINTSIACQTRDWSYTFSVTSIVIGIVYNFIMSLLFASAEIQLPSVWAILTGGHKSK</sequence>
<evidence type="ECO:0000313" key="2">
    <source>
        <dbReference type="EMBL" id="RFN49830.1"/>
    </source>
</evidence>
<feature type="transmembrane region" description="Helical" evidence="1">
    <location>
        <begin position="105"/>
        <end position="129"/>
    </location>
</feature>
<organism evidence="2 3">
    <name type="scientific">Fusarium flagelliforme</name>
    <dbReference type="NCBI Taxonomy" id="2675880"/>
    <lineage>
        <taxon>Eukaryota</taxon>
        <taxon>Fungi</taxon>
        <taxon>Dikarya</taxon>
        <taxon>Ascomycota</taxon>
        <taxon>Pezizomycotina</taxon>
        <taxon>Sordariomycetes</taxon>
        <taxon>Hypocreomycetidae</taxon>
        <taxon>Hypocreales</taxon>
        <taxon>Nectriaceae</taxon>
        <taxon>Fusarium</taxon>
        <taxon>Fusarium incarnatum-equiseti species complex</taxon>
    </lineage>
</organism>
<keyword evidence="1" id="KW-1133">Transmembrane helix</keyword>
<accession>A0A395MPU0</accession>
<dbReference type="OrthoDB" id="5022740at2759"/>
<keyword evidence="1" id="KW-0472">Membrane</keyword>
<dbReference type="Proteomes" id="UP000265631">
    <property type="component" value="Unassembled WGS sequence"/>
</dbReference>
<name>A0A395MPU0_9HYPO</name>
<feature type="transmembrane region" description="Helical" evidence="1">
    <location>
        <begin position="25"/>
        <end position="45"/>
    </location>
</feature>
<keyword evidence="1" id="KW-0812">Transmembrane</keyword>
<reference evidence="2 3" key="1">
    <citation type="journal article" date="2018" name="PLoS Pathog.">
        <title>Evolution of structural diversity of trichothecenes, a family of toxins produced by plant pathogenic and entomopathogenic fungi.</title>
        <authorList>
            <person name="Proctor R.H."/>
            <person name="McCormick S.P."/>
            <person name="Kim H.S."/>
            <person name="Cardoza R.E."/>
            <person name="Stanley A.M."/>
            <person name="Lindo L."/>
            <person name="Kelly A."/>
            <person name="Brown D.W."/>
            <person name="Lee T."/>
            <person name="Vaughan M.M."/>
            <person name="Alexander N.J."/>
            <person name="Busman M."/>
            <person name="Gutierrez S."/>
        </authorList>
    </citation>
    <scope>NUCLEOTIDE SEQUENCE [LARGE SCALE GENOMIC DNA]</scope>
    <source>
        <strain evidence="2 3">NRRL 13405</strain>
    </source>
</reference>
<keyword evidence="3" id="KW-1185">Reference proteome</keyword>
<protein>
    <submittedName>
        <fullName evidence="2">Uncharacterized protein</fullName>
    </submittedName>
</protein>
<gene>
    <name evidence="2" type="ORF">FIE12Z_5891</name>
</gene>